<organism evidence="4 5">
    <name type="scientific">Massariosphaeria phaeospora</name>
    <dbReference type="NCBI Taxonomy" id="100035"/>
    <lineage>
        <taxon>Eukaryota</taxon>
        <taxon>Fungi</taxon>
        <taxon>Dikarya</taxon>
        <taxon>Ascomycota</taxon>
        <taxon>Pezizomycotina</taxon>
        <taxon>Dothideomycetes</taxon>
        <taxon>Pleosporomycetidae</taxon>
        <taxon>Pleosporales</taxon>
        <taxon>Pleosporales incertae sedis</taxon>
        <taxon>Massariosphaeria</taxon>
    </lineage>
</organism>
<accession>A0A7C8IDE7</accession>
<gene>
    <name evidence="4" type="ORF">BDV95DRAFT_521978</name>
</gene>
<dbReference type="AlphaFoldDB" id="A0A7C8IDE7"/>
<protein>
    <recommendedName>
        <fullName evidence="6">Nucleosome assembly protein</fullName>
    </recommendedName>
</protein>
<name>A0A7C8IDE7_9PLEO</name>
<comment type="similarity">
    <text evidence="1 2">Belongs to the nucleosome assembly protein (NAP) family.</text>
</comment>
<dbReference type="Pfam" id="PF00956">
    <property type="entry name" value="NAP"/>
    <property type="match status" value="1"/>
</dbReference>
<evidence type="ECO:0000313" key="4">
    <source>
        <dbReference type="EMBL" id="KAF2871330.1"/>
    </source>
</evidence>
<feature type="compositionally biased region" description="Acidic residues" evidence="3">
    <location>
        <begin position="242"/>
        <end position="260"/>
    </location>
</feature>
<proteinExistence type="inferred from homology"/>
<feature type="compositionally biased region" description="Acidic residues" evidence="3">
    <location>
        <begin position="295"/>
        <end position="307"/>
    </location>
</feature>
<dbReference type="EMBL" id="JAADJZ010000012">
    <property type="protein sequence ID" value="KAF2871330.1"/>
    <property type="molecule type" value="Genomic_DNA"/>
</dbReference>
<dbReference type="InterPro" id="IPR002164">
    <property type="entry name" value="NAP_family"/>
</dbReference>
<dbReference type="Gene3D" id="3.30.1120.90">
    <property type="entry name" value="Nucleosome assembly protein"/>
    <property type="match status" value="1"/>
</dbReference>
<dbReference type="GO" id="GO:0006334">
    <property type="term" value="P:nucleosome assembly"/>
    <property type="evidence" value="ECO:0007669"/>
    <property type="project" value="InterPro"/>
</dbReference>
<evidence type="ECO:0000256" key="3">
    <source>
        <dbReference type="SAM" id="MobiDB-lite"/>
    </source>
</evidence>
<feature type="region of interest" description="Disordered" evidence="3">
    <location>
        <begin position="291"/>
        <end position="354"/>
    </location>
</feature>
<evidence type="ECO:0000256" key="2">
    <source>
        <dbReference type="RuleBase" id="RU003876"/>
    </source>
</evidence>
<evidence type="ECO:0000256" key="1">
    <source>
        <dbReference type="ARBA" id="ARBA00009947"/>
    </source>
</evidence>
<feature type="region of interest" description="Disordered" evidence="3">
    <location>
        <begin position="236"/>
        <end position="269"/>
    </location>
</feature>
<dbReference type="SUPFAM" id="SSF143113">
    <property type="entry name" value="NAP-like"/>
    <property type="match status" value="1"/>
</dbReference>
<dbReference type="InterPro" id="IPR037231">
    <property type="entry name" value="NAP-like_sf"/>
</dbReference>
<dbReference type="PANTHER" id="PTHR11875">
    <property type="entry name" value="TESTIS-SPECIFIC Y-ENCODED PROTEIN"/>
    <property type="match status" value="1"/>
</dbReference>
<evidence type="ECO:0008006" key="6">
    <source>
        <dbReference type="Google" id="ProtNLM"/>
    </source>
</evidence>
<dbReference type="GO" id="GO:0005634">
    <property type="term" value="C:nucleus"/>
    <property type="evidence" value="ECO:0007669"/>
    <property type="project" value="InterPro"/>
</dbReference>
<dbReference type="OrthoDB" id="19419at2759"/>
<sequence>MTEASDTLVEEVQARFDDLTILEYEFDNVEIELARKANALNAPLYKRRAEVIAKIPHFWALVFGRAPPEVETYIQPSDEKAFALYLDTFEVIHFEIDDPKGSPRSFSLKFGFKENEYFKDKVLEKKFWFRKTSDWEGLVSEPVKIHWKKGQDMTFGLTDAAYALAQAKKRLPPGNTDKSKERALPEYKALADKIEESEESSASFFALFGFVSSWRYVSAEESGKIRQTEAENLAKVKRGELVEEPDSDEDNENDEDDDHDYQETEVFPGGDEVAILIAEDMWPSAIKYYKRNHDDDDSDDDDMDDVSVNDRANENDDDSDEELDIRALVNKGRKEPTSNSPPMPPPARKKQRKA</sequence>
<dbReference type="Proteomes" id="UP000481861">
    <property type="component" value="Unassembled WGS sequence"/>
</dbReference>
<reference evidence="4 5" key="1">
    <citation type="submission" date="2020-01" db="EMBL/GenBank/DDBJ databases">
        <authorList>
            <consortium name="DOE Joint Genome Institute"/>
            <person name="Haridas S."/>
            <person name="Albert R."/>
            <person name="Binder M."/>
            <person name="Bloem J."/>
            <person name="Labutti K."/>
            <person name="Salamov A."/>
            <person name="Andreopoulos B."/>
            <person name="Baker S.E."/>
            <person name="Barry K."/>
            <person name="Bills G."/>
            <person name="Bluhm B.H."/>
            <person name="Cannon C."/>
            <person name="Castanera R."/>
            <person name="Culley D.E."/>
            <person name="Daum C."/>
            <person name="Ezra D."/>
            <person name="Gonzalez J.B."/>
            <person name="Henrissat B."/>
            <person name="Kuo A."/>
            <person name="Liang C."/>
            <person name="Lipzen A."/>
            <person name="Lutzoni F."/>
            <person name="Magnuson J."/>
            <person name="Mondo S."/>
            <person name="Nolan M."/>
            <person name="Ohm R."/>
            <person name="Pangilinan J."/>
            <person name="Park H.-J.H."/>
            <person name="Ramirez L."/>
            <person name="Alfaro M."/>
            <person name="Sun H."/>
            <person name="Tritt A."/>
            <person name="Yoshinaga Y."/>
            <person name="Zwiers L.-H.L."/>
            <person name="Turgeon B.G."/>
            <person name="Goodwin S.B."/>
            <person name="Spatafora J.W."/>
            <person name="Crous P.W."/>
            <person name="Grigoriev I.V."/>
        </authorList>
    </citation>
    <scope>NUCLEOTIDE SEQUENCE [LARGE SCALE GENOMIC DNA]</scope>
    <source>
        <strain evidence="4 5">CBS 611.86</strain>
    </source>
</reference>
<keyword evidence="5" id="KW-1185">Reference proteome</keyword>
<evidence type="ECO:0000313" key="5">
    <source>
        <dbReference type="Proteomes" id="UP000481861"/>
    </source>
</evidence>
<comment type="caution">
    <text evidence="4">The sequence shown here is derived from an EMBL/GenBank/DDBJ whole genome shotgun (WGS) entry which is preliminary data.</text>
</comment>